<keyword evidence="13" id="KW-1185">Reference proteome</keyword>
<dbReference type="PROSITE" id="PS50885">
    <property type="entry name" value="HAMP"/>
    <property type="match status" value="1"/>
</dbReference>
<protein>
    <recommendedName>
        <fullName evidence="14">Methyl-accepting chemotaxis protein</fullName>
    </recommendedName>
</protein>
<gene>
    <name evidence="12" type="ORF">CCR94_13045</name>
</gene>
<evidence type="ECO:0000256" key="4">
    <source>
        <dbReference type="ARBA" id="ARBA00022989"/>
    </source>
</evidence>
<dbReference type="GO" id="GO:0005886">
    <property type="term" value="C:plasma membrane"/>
    <property type="evidence" value="ECO:0007669"/>
    <property type="project" value="UniProtKB-SubCell"/>
</dbReference>
<dbReference type="InterPro" id="IPR004089">
    <property type="entry name" value="MCPsignal_dom"/>
</dbReference>
<dbReference type="SUPFAM" id="SSF158472">
    <property type="entry name" value="HAMP domain-like"/>
    <property type="match status" value="1"/>
</dbReference>
<comment type="subcellular location">
    <subcellularLocation>
        <location evidence="1">Cell membrane</location>
        <topology evidence="1">Multi-pass membrane protein</topology>
    </subcellularLocation>
</comment>
<feature type="domain" description="Methyl-accepting transducer" evidence="10">
    <location>
        <begin position="299"/>
        <end position="535"/>
    </location>
</feature>
<reference evidence="12 13" key="1">
    <citation type="journal article" date="2018" name="Arch. Microbiol.">
        <title>New insights into the metabolic potential of the phototrophic purple bacterium Rhodopila globiformis DSM 161(T) from its draft genome sequence and evidence for a vanadium-dependent nitrogenase.</title>
        <authorList>
            <person name="Imhoff J.F."/>
            <person name="Rahn T."/>
            <person name="Kunzel S."/>
            <person name="Neulinger S.C."/>
        </authorList>
    </citation>
    <scope>NUCLEOTIDE SEQUENCE [LARGE SCALE GENOMIC DNA]</scope>
    <source>
        <strain evidence="12 13">DSM 16996</strain>
    </source>
</reference>
<dbReference type="RefSeq" id="WP_104508288.1">
    <property type="nucleotide sequence ID" value="NZ_NHSJ01000082.1"/>
</dbReference>
<dbReference type="PRINTS" id="PR00260">
    <property type="entry name" value="CHEMTRNSDUCR"/>
</dbReference>
<dbReference type="PANTHER" id="PTHR32089">
    <property type="entry name" value="METHYL-ACCEPTING CHEMOTAXIS PROTEIN MCPB"/>
    <property type="match status" value="1"/>
</dbReference>
<feature type="transmembrane region" description="Helical" evidence="9">
    <location>
        <begin position="195"/>
        <end position="215"/>
    </location>
</feature>
<comment type="similarity">
    <text evidence="7">Belongs to the methyl-accepting chemotaxis (MCP) protein family.</text>
</comment>
<sequence>MRLDGLTIGARLTLVISLSALSVAAATVLVLLTMRQQMMDDRKSILGDTLEQTLAIGRAAMTKAGGPGSETGRKAFLETMASARFGKEQDLVYVFVHTMDGVTLVHANPKKVGLNRLKDDTPVDAANIREQIDIVSRPGGRGVQFYSQVRLGQDKFLPKMAVLQKVDELGLLAGLGVYIDDVDTVFWSKAKWASAFLLVLLALSSALGLAIVRSITSPLMSLQKSMNALAKGDTSIEISGQGHKTELGAFARALEVFRDDEVEREKALRREKEEDQKRMARAQLVEQLASRFDADVTALLSVVDNKVRDFLAASKTLETAAEESTHRIVTVASASEQSSVNVRTAASATEELSASITEIGQQAKTSSAMTSDALRQAHVTDQQIAGLASATGRIGEVVELISSIAAQTNLLALNATIEAARAGEAGRGFAVVASEVKNLASQTARATQEISSQIADIQAGTGGAVSAVAAITKVIEDIDRVSAGIAAATEQQTAATQEIAQNSSEAALGAGEVARNVSMVADAVQRTRQTSFDLGAGAETLQQEAMKLRKSVQDFLSSVRAA</sequence>
<dbReference type="GO" id="GO:0007165">
    <property type="term" value="P:signal transduction"/>
    <property type="evidence" value="ECO:0007669"/>
    <property type="project" value="UniProtKB-KW"/>
</dbReference>
<dbReference type="InterPro" id="IPR033480">
    <property type="entry name" value="sCache_2"/>
</dbReference>
<dbReference type="SMART" id="SM00283">
    <property type="entry name" value="MA"/>
    <property type="match status" value="1"/>
</dbReference>
<evidence type="ECO:0000256" key="5">
    <source>
        <dbReference type="ARBA" id="ARBA00023136"/>
    </source>
</evidence>
<organism evidence="12 13">
    <name type="scientific">Rhodoblastus sphagnicola</name>
    <dbReference type="NCBI Taxonomy" id="333368"/>
    <lineage>
        <taxon>Bacteria</taxon>
        <taxon>Pseudomonadati</taxon>
        <taxon>Pseudomonadota</taxon>
        <taxon>Alphaproteobacteria</taxon>
        <taxon>Hyphomicrobiales</taxon>
        <taxon>Rhodoblastaceae</taxon>
        <taxon>Rhodoblastus</taxon>
    </lineage>
</organism>
<dbReference type="Gene3D" id="1.10.287.950">
    <property type="entry name" value="Methyl-accepting chemotaxis protein"/>
    <property type="match status" value="1"/>
</dbReference>
<evidence type="ECO:0008006" key="14">
    <source>
        <dbReference type="Google" id="ProtNLM"/>
    </source>
</evidence>
<evidence type="ECO:0000259" key="11">
    <source>
        <dbReference type="PROSITE" id="PS50885"/>
    </source>
</evidence>
<dbReference type="GO" id="GO:0004888">
    <property type="term" value="F:transmembrane signaling receptor activity"/>
    <property type="evidence" value="ECO:0007669"/>
    <property type="project" value="InterPro"/>
</dbReference>
<proteinExistence type="inferred from homology"/>
<dbReference type="Gene3D" id="6.10.340.10">
    <property type="match status" value="1"/>
</dbReference>
<dbReference type="InterPro" id="IPR003660">
    <property type="entry name" value="HAMP_dom"/>
</dbReference>
<dbReference type="InterPro" id="IPR004090">
    <property type="entry name" value="Chemotax_Me-accpt_rcpt"/>
</dbReference>
<dbReference type="AlphaFoldDB" id="A0A2S6N6K4"/>
<feature type="domain" description="HAMP" evidence="11">
    <location>
        <begin position="213"/>
        <end position="266"/>
    </location>
</feature>
<keyword evidence="2" id="KW-1003">Cell membrane</keyword>
<evidence type="ECO:0000313" key="13">
    <source>
        <dbReference type="Proteomes" id="UP000239089"/>
    </source>
</evidence>
<comment type="caution">
    <text evidence="12">The sequence shown here is derived from an EMBL/GenBank/DDBJ whole genome shotgun (WGS) entry which is preliminary data.</text>
</comment>
<dbReference type="GO" id="GO:0006935">
    <property type="term" value="P:chemotaxis"/>
    <property type="evidence" value="ECO:0007669"/>
    <property type="project" value="InterPro"/>
</dbReference>
<dbReference type="PANTHER" id="PTHR32089:SF112">
    <property type="entry name" value="LYSOZYME-LIKE PROTEIN-RELATED"/>
    <property type="match status" value="1"/>
</dbReference>
<evidence type="ECO:0000256" key="2">
    <source>
        <dbReference type="ARBA" id="ARBA00022475"/>
    </source>
</evidence>
<evidence type="ECO:0000259" key="10">
    <source>
        <dbReference type="PROSITE" id="PS50111"/>
    </source>
</evidence>
<dbReference type="Proteomes" id="UP000239089">
    <property type="component" value="Unassembled WGS sequence"/>
</dbReference>
<dbReference type="EMBL" id="NHSJ01000082">
    <property type="protein sequence ID" value="PPQ30244.1"/>
    <property type="molecule type" value="Genomic_DNA"/>
</dbReference>
<evidence type="ECO:0000256" key="8">
    <source>
        <dbReference type="PROSITE-ProRule" id="PRU00284"/>
    </source>
</evidence>
<evidence type="ECO:0000256" key="9">
    <source>
        <dbReference type="SAM" id="Phobius"/>
    </source>
</evidence>
<name>A0A2S6N6K4_9HYPH</name>
<feature type="transmembrane region" description="Helical" evidence="9">
    <location>
        <begin position="12"/>
        <end position="34"/>
    </location>
</feature>
<dbReference type="PROSITE" id="PS50111">
    <property type="entry name" value="CHEMOTAXIS_TRANSDUC_2"/>
    <property type="match status" value="1"/>
</dbReference>
<dbReference type="Pfam" id="PF17200">
    <property type="entry name" value="sCache_2"/>
    <property type="match status" value="1"/>
</dbReference>
<dbReference type="SMART" id="SM00304">
    <property type="entry name" value="HAMP"/>
    <property type="match status" value="1"/>
</dbReference>
<keyword evidence="4 9" id="KW-1133">Transmembrane helix</keyword>
<dbReference type="SUPFAM" id="SSF58104">
    <property type="entry name" value="Methyl-accepting chemotaxis protein (MCP) signaling domain"/>
    <property type="match status" value="1"/>
</dbReference>
<evidence type="ECO:0000256" key="3">
    <source>
        <dbReference type="ARBA" id="ARBA00022692"/>
    </source>
</evidence>
<evidence type="ECO:0000256" key="1">
    <source>
        <dbReference type="ARBA" id="ARBA00004651"/>
    </source>
</evidence>
<keyword evidence="3 9" id="KW-0812">Transmembrane</keyword>
<evidence type="ECO:0000313" key="12">
    <source>
        <dbReference type="EMBL" id="PPQ30244.1"/>
    </source>
</evidence>
<dbReference type="SMART" id="SM01049">
    <property type="entry name" value="Cache_2"/>
    <property type="match status" value="1"/>
</dbReference>
<dbReference type="Gene3D" id="3.30.450.20">
    <property type="entry name" value="PAS domain"/>
    <property type="match status" value="1"/>
</dbReference>
<evidence type="ECO:0000256" key="6">
    <source>
        <dbReference type="ARBA" id="ARBA00023224"/>
    </source>
</evidence>
<keyword evidence="5 9" id="KW-0472">Membrane</keyword>
<accession>A0A2S6N6K4</accession>
<keyword evidence="6 8" id="KW-0807">Transducer</keyword>
<evidence type="ECO:0000256" key="7">
    <source>
        <dbReference type="ARBA" id="ARBA00029447"/>
    </source>
</evidence>
<dbReference type="Pfam" id="PF00015">
    <property type="entry name" value="MCPsignal"/>
    <property type="match status" value="1"/>
</dbReference>